<evidence type="ECO:0000256" key="1">
    <source>
        <dbReference type="SAM" id="SignalP"/>
    </source>
</evidence>
<evidence type="ECO:0008006" key="4">
    <source>
        <dbReference type="Google" id="ProtNLM"/>
    </source>
</evidence>
<evidence type="ECO:0000313" key="2">
    <source>
        <dbReference type="EMBL" id="KAG0250102.1"/>
    </source>
</evidence>
<dbReference type="AlphaFoldDB" id="A0AAD4D092"/>
<dbReference type="EMBL" id="JAAAIL010003543">
    <property type="protein sequence ID" value="KAG0250102.1"/>
    <property type="molecule type" value="Genomic_DNA"/>
</dbReference>
<sequence length="143" mass="14082">MRLSTILAASTMAVLSVVSAQSTNPDNAAMTACNQCIESAGMAADPSCKKVVTTVDGNGSASYESKPCLCALKSKKNWLDSCVGPDKCTAAMKDTVLAMMSTLAGSCEGVSANSASGASFCGASPAKVATAGAAAFAIAGALL</sequence>
<comment type="caution">
    <text evidence="2">The sequence shown here is derived from an EMBL/GenBank/DDBJ whole genome shotgun (WGS) entry which is preliminary data.</text>
</comment>
<proteinExistence type="predicted"/>
<gene>
    <name evidence="2" type="ORF">BGZ95_007310</name>
</gene>
<evidence type="ECO:0000313" key="3">
    <source>
        <dbReference type="Proteomes" id="UP001194580"/>
    </source>
</evidence>
<feature type="chain" id="PRO_5042123628" description="Extracellular membrane protein CFEM domain-containing protein" evidence="1">
    <location>
        <begin position="21"/>
        <end position="143"/>
    </location>
</feature>
<reference evidence="2" key="1">
    <citation type="journal article" date="2020" name="Fungal Divers.">
        <title>Resolving the Mortierellaceae phylogeny through synthesis of multi-gene phylogenetics and phylogenomics.</title>
        <authorList>
            <person name="Vandepol N."/>
            <person name="Liber J."/>
            <person name="Desiro A."/>
            <person name="Na H."/>
            <person name="Kennedy M."/>
            <person name="Barry K."/>
            <person name="Grigoriev I.V."/>
            <person name="Miller A.N."/>
            <person name="O'Donnell K."/>
            <person name="Stajich J.E."/>
            <person name="Bonito G."/>
        </authorList>
    </citation>
    <scope>NUCLEOTIDE SEQUENCE</scope>
    <source>
        <strain evidence="2">NRRL 28262</strain>
    </source>
</reference>
<name>A0AAD4D092_9FUNG</name>
<keyword evidence="1" id="KW-0732">Signal</keyword>
<organism evidence="2 3">
    <name type="scientific">Linnemannia exigua</name>
    <dbReference type="NCBI Taxonomy" id="604196"/>
    <lineage>
        <taxon>Eukaryota</taxon>
        <taxon>Fungi</taxon>
        <taxon>Fungi incertae sedis</taxon>
        <taxon>Mucoromycota</taxon>
        <taxon>Mortierellomycotina</taxon>
        <taxon>Mortierellomycetes</taxon>
        <taxon>Mortierellales</taxon>
        <taxon>Mortierellaceae</taxon>
        <taxon>Linnemannia</taxon>
    </lineage>
</organism>
<protein>
    <recommendedName>
        <fullName evidence="4">Extracellular membrane protein CFEM domain-containing protein</fullName>
    </recommendedName>
</protein>
<dbReference type="Proteomes" id="UP001194580">
    <property type="component" value="Unassembled WGS sequence"/>
</dbReference>
<accession>A0AAD4D092</accession>
<feature type="signal peptide" evidence="1">
    <location>
        <begin position="1"/>
        <end position="20"/>
    </location>
</feature>
<keyword evidence="3" id="KW-1185">Reference proteome</keyword>